<keyword evidence="7" id="KW-0436">Ligase</keyword>
<proteinExistence type="predicted"/>
<dbReference type="InterPro" id="IPR051533">
    <property type="entry name" value="WaaL-like"/>
</dbReference>
<feature type="transmembrane region" description="Helical" evidence="5">
    <location>
        <begin position="6"/>
        <end position="36"/>
    </location>
</feature>
<sequence length="211" mass="23359">MNSNILLILCIACKVLTGAATSMLALMLFAVSLFIIRFSKSILNMINIKSALMIVVVSTIGLAFLHIERYFTWLFNLLGKDVTLSYRTVIWEHSIEAIVNQPLGYGKTGNGIFQQLTGFSPLYDLAANHTHNYALELLFVSGIPGTVIYLLFLIDVAVKCKYTKQTSILLAGVVAYSILMITDSYLFIASFYALLAILASTQLITRIDNTK</sequence>
<gene>
    <name evidence="7" type="ORF">K8U80_07405</name>
</gene>
<keyword evidence="2 5" id="KW-0812">Transmembrane</keyword>
<dbReference type="GO" id="GO:0016020">
    <property type="term" value="C:membrane"/>
    <property type="evidence" value="ECO:0007669"/>
    <property type="project" value="UniProtKB-SubCell"/>
</dbReference>
<feature type="transmembrane region" description="Helical" evidence="5">
    <location>
        <begin position="166"/>
        <end position="182"/>
    </location>
</feature>
<feature type="transmembrane region" description="Helical" evidence="5">
    <location>
        <begin position="48"/>
        <end position="67"/>
    </location>
</feature>
<evidence type="ECO:0000259" key="6">
    <source>
        <dbReference type="Pfam" id="PF04932"/>
    </source>
</evidence>
<feature type="domain" description="O-antigen ligase-related" evidence="6">
    <location>
        <begin position="6"/>
        <end position="150"/>
    </location>
</feature>
<evidence type="ECO:0000313" key="7">
    <source>
        <dbReference type="EMBL" id="HJG31207.1"/>
    </source>
</evidence>
<evidence type="ECO:0000256" key="3">
    <source>
        <dbReference type="ARBA" id="ARBA00022989"/>
    </source>
</evidence>
<keyword evidence="4 5" id="KW-0472">Membrane</keyword>
<keyword evidence="3 5" id="KW-1133">Transmembrane helix</keyword>
<evidence type="ECO:0000256" key="4">
    <source>
        <dbReference type="ARBA" id="ARBA00023136"/>
    </source>
</evidence>
<dbReference type="PANTHER" id="PTHR37422:SF13">
    <property type="entry name" value="LIPOPOLYSACCHARIDE BIOSYNTHESIS PROTEIN PA4999-RELATED"/>
    <property type="match status" value="1"/>
</dbReference>
<dbReference type="PANTHER" id="PTHR37422">
    <property type="entry name" value="TEICHURONIC ACID BIOSYNTHESIS PROTEIN TUAE"/>
    <property type="match status" value="1"/>
</dbReference>
<evidence type="ECO:0000313" key="8">
    <source>
        <dbReference type="Proteomes" id="UP000746751"/>
    </source>
</evidence>
<dbReference type="GO" id="GO:0016874">
    <property type="term" value="F:ligase activity"/>
    <property type="evidence" value="ECO:0007669"/>
    <property type="project" value="UniProtKB-KW"/>
</dbReference>
<protein>
    <submittedName>
        <fullName evidence="7">O-antigen ligase family protein</fullName>
    </submittedName>
</protein>
<name>A0A921ISK0_9ACTN</name>
<dbReference type="InterPro" id="IPR007016">
    <property type="entry name" value="O-antigen_ligase-rel_domated"/>
</dbReference>
<reference evidence="7" key="1">
    <citation type="journal article" date="2021" name="PeerJ">
        <title>Extensive microbial diversity within the chicken gut microbiome revealed by metagenomics and culture.</title>
        <authorList>
            <person name="Gilroy R."/>
            <person name="Ravi A."/>
            <person name="Getino M."/>
            <person name="Pursley I."/>
            <person name="Horton D.L."/>
            <person name="Alikhan N.F."/>
            <person name="Baker D."/>
            <person name="Gharbi K."/>
            <person name="Hall N."/>
            <person name="Watson M."/>
            <person name="Adriaenssens E.M."/>
            <person name="Foster-Nyarko E."/>
            <person name="Jarju S."/>
            <person name="Secka A."/>
            <person name="Antonio M."/>
            <person name="Oren A."/>
            <person name="Chaudhuri R.R."/>
            <person name="La Ragione R."/>
            <person name="Hildebrand F."/>
            <person name="Pallen M.J."/>
        </authorList>
    </citation>
    <scope>NUCLEOTIDE SEQUENCE</scope>
    <source>
        <strain evidence="7">ChiGjej2B2-7701</strain>
    </source>
</reference>
<dbReference type="AlphaFoldDB" id="A0A921ISK0"/>
<dbReference type="Pfam" id="PF04932">
    <property type="entry name" value="Wzy_C"/>
    <property type="match status" value="1"/>
</dbReference>
<organism evidence="7 8">
    <name type="scientific">Collinsella ihumii</name>
    <dbReference type="NCBI Taxonomy" id="1720204"/>
    <lineage>
        <taxon>Bacteria</taxon>
        <taxon>Bacillati</taxon>
        <taxon>Actinomycetota</taxon>
        <taxon>Coriobacteriia</taxon>
        <taxon>Coriobacteriales</taxon>
        <taxon>Coriobacteriaceae</taxon>
        <taxon>Collinsella</taxon>
    </lineage>
</organism>
<evidence type="ECO:0000256" key="1">
    <source>
        <dbReference type="ARBA" id="ARBA00004141"/>
    </source>
</evidence>
<dbReference type="EMBL" id="DYVF01000045">
    <property type="protein sequence ID" value="HJG31207.1"/>
    <property type="molecule type" value="Genomic_DNA"/>
</dbReference>
<reference evidence="7" key="2">
    <citation type="submission" date="2021-09" db="EMBL/GenBank/DDBJ databases">
        <authorList>
            <person name="Gilroy R."/>
        </authorList>
    </citation>
    <scope>NUCLEOTIDE SEQUENCE</scope>
    <source>
        <strain evidence="7">ChiGjej2B2-7701</strain>
    </source>
</reference>
<dbReference type="Proteomes" id="UP000746751">
    <property type="component" value="Unassembled WGS sequence"/>
</dbReference>
<accession>A0A921ISK0</accession>
<feature type="transmembrane region" description="Helical" evidence="5">
    <location>
        <begin position="133"/>
        <end position="154"/>
    </location>
</feature>
<evidence type="ECO:0000256" key="2">
    <source>
        <dbReference type="ARBA" id="ARBA00022692"/>
    </source>
</evidence>
<comment type="caution">
    <text evidence="7">The sequence shown here is derived from an EMBL/GenBank/DDBJ whole genome shotgun (WGS) entry which is preliminary data.</text>
</comment>
<evidence type="ECO:0000256" key="5">
    <source>
        <dbReference type="SAM" id="Phobius"/>
    </source>
</evidence>
<comment type="subcellular location">
    <subcellularLocation>
        <location evidence="1">Membrane</location>
        <topology evidence="1">Multi-pass membrane protein</topology>
    </subcellularLocation>
</comment>